<dbReference type="EMBL" id="LR721787">
    <property type="protein sequence ID" value="VVW81232.1"/>
    <property type="molecule type" value="Genomic_DNA"/>
</dbReference>
<feature type="domain" description="Oxidoreductase-like" evidence="2">
    <location>
        <begin position="61"/>
        <end position="95"/>
    </location>
</feature>
<gene>
    <name evidence="3" type="ORF">NYM_LOCUS28169</name>
</gene>
<dbReference type="PANTHER" id="PTHR21193:SF3">
    <property type="entry name" value="OXIDOREDUCTASE-LIKE DOMAIN-CONTAINING PROTEIN 1"/>
    <property type="match status" value="1"/>
</dbReference>
<sequence length="106" mass="11723">MLRRGICGKRIVGADVHRGLGLLRHGNGENRGMEVEIMKDKTEKGPEKKKDVGSTKMFDSPPEKPLPGDCCGGGCNPCVWDTYYEQLEEYNNSRSGDGNEQHQPTS</sequence>
<proteinExistence type="predicted"/>
<feature type="compositionally biased region" description="Basic and acidic residues" evidence="1">
    <location>
        <begin position="26"/>
        <end position="53"/>
    </location>
</feature>
<reference evidence="3" key="1">
    <citation type="submission" date="2019-09" db="EMBL/GenBank/DDBJ databases">
        <authorList>
            <person name="Zhang L."/>
        </authorList>
    </citation>
    <scope>NUCLEOTIDE SEQUENCE</scope>
</reference>
<dbReference type="PANTHER" id="PTHR21193">
    <property type="entry name" value="OXIDOREDUCTASE-LIKE DOMAIN-CONTAINING PROTEIN 1"/>
    <property type="match status" value="1"/>
</dbReference>
<dbReference type="Pfam" id="PF09791">
    <property type="entry name" value="Oxidored-like"/>
    <property type="match status" value="1"/>
</dbReference>
<evidence type="ECO:0000259" key="2">
    <source>
        <dbReference type="Pfam" id="PF09791"/>
    </source>
</evidence>
<name>A0A5K1H018_9MAGN</name>
<dbReference type="Gramene" id="NC9G0274990.1">
    <property type="protein sequence ID" value="NC9G0274990.1:cds"/>
    <property type="gene ID" value="NC9G0274990"/>
</dbReference>
<feature type="region of interest" description="Disordered" evidence="1">
    <location>
        <begin position="23"/>
        <end position="63"/>
    </location>
</feature>
<protein>
    <recommendedName>
        <fullName evidence="2">Oxidoreductase-like domain-containing protein</fullName>
    </recommendedName>
</protein>
<evidence type="ECO:0000256" key="1">
    <source>
        <dbReference type="SAM" id="MobiDB-lite"/>
    </source>
</evidence>
<accession>A0A5K1H018</accession>
<dbReference type="InterPro" id="IPR019180">
    <property type="entry name" value="Oxidoreductase-like_N"/>
</dbReference>
<evidence type="ECO:0000313" key="3">
    <source>
        <dbReference type="EMBL" id="VVW81232.1"/>
    </source>
</evidence>
<organism evidence="3">
    <name type="scientific">Nymphaea colorata</name>
    <name type="common">pocket water lily</name>
    <dbReference type="NCBI Taxonomy" id="210225"/>
    <lineage>
        <taxon>Eukaryota</taxon>
        <taxon>Viridiplantae</taxon>
        <taxon>Streptophyta</taxon>
        <taxon>Embryophyta</taxon>
        <taxon>Tracheophyta</taxon>
        <taxon>Spermatophyta</taxon>
        <taxon>Magnoliopsida</taxon>
        <taxon>Nymphaeales</taxon>
        <taxon>Nymphaeaceae</taxon>
        <taxon>Nymphaea</taxon>
    </lineage>
</organism>
<dbReference type="InterPro" id="IPR039251">
    <property type="entry name" value="OXLD1"/>
</dbReference>
<dbReference type="AlphaFoldDB" id="A0A5K1H018"/>